<accession>A0A167RL60</accession>
<keyword evidence="2" id="KW-1133">Transmembrane helix</keyword>
<dbReference type="AlphaFoldDB" id="A0A167RL60"/>
<dbReference type="EMBL" id="CM002800">
    <property type="protein sequence ID" value="KZN86136.1"/>
    <property type="molecule type" value="Genomic_DNA"/>
</dbReference>
<evidence type="ECO:0000313" key="3">
    <source>
        <dbReference type="EMBL" id="KZN86136.1"/>
    </source>
</evidence>
<evidence type="ECO:0000256" key="1">
    <source>
        <dbReference type="SAM" id="Coils"/>
    </source>
</evidence>
<gene>
    <name evidence="3" type="ORF">EN45_103330</name>
</gene>
<name>A0A167RL60_PENCH</name>
<feature type="transmembrane region" description="Helical" evidence="2">
    <location>
        <begin position="14"/>
        <end position="34"/>
    </location>
</feature>
<proteinExistence type="predicted"/>
<keyword evidence="2" id="KW-0472">Membrane</keyword>
<organism evidence="3">
    <name type="scientific">Penicillium chrysogenum</name>
    <name type="common">Penicillium notatum</name>
    <dbReference type="NCBI Taxonomy" id="5076"/>
    <lineage>
        <taxon>Eukaryota</taxon>
        <taxon>Fungi</taxon>
        <taxon>Dikarya</taxon>
        <taxon>Ascomycota</taxon>
        <taxon>Pezizomycotina</taxon>
        <taxon>Eurotiomycetes</taxon>
        <taxon>Eurotiomycetidae</taxon>
        <taxon>Eurotiales</taxon>
        <taxon>Aspergillaceae</taxon>
        <taxon>Penicillium</taxon>
        <taxon>Penicillium chrysogenum species complex</taxon>
    </lineage>
</organism>
<keyword evidence="1" id="KW-0175">Coiled coil</keyword>
<dbReference type="Proteomes" id="UP000076449">
    <property type="component" value="Chromosome III"/>
</dbReference>
<reference evidence="3" key="1">
    <citation type="journal article" date="2014" name="Genome Announc.">
        <title>Complete sequencing and chromosome-scale genome assembly of the industrial progenitor strain P2niaD18 from the penicillin producer Penicillium chrysogenum.</title>
        <authorList>
            <person name="Specht T."/>
            <person name="Dahlmann T.A."/>
            <person name="Zadra I."/>
            <person name="Kurnsteiner H."/>
            <person name="Kuck U."/>
        </authorList>
    </citation>
    <scope>NUCLEOTIDE SEQUENCE [LARGE SCALE GENOMIC DNA]</scope>
    <source>
        <strain evidence="3">P2niaD18</strain>
    </source>
</reference>
<evidence type="ECO:0000256" key="2">
    <source>
        <dbReference type="SAM" id="Phobius"/>
    </source>
</evidence>
<feature type="coiled-coil region" evidence="1">
    <location>
        <begin position="65"/>
        <end position="92"/>
    </location>
</feature>
<sequence length="124" mass="13277">MSDQNCSSTAQVELATSLGTWFGPLIAAIAGILVDRALDAYSKKSPTPTAADTERSLSDEVFPTLRGLEADINSMRSEARVTQESMDALRDNLQRQIDAISSTGGKVPDIACQASYPARQDPET</sequence>
<keyword evidence="2" id="KW-0812">Transmembrane</keyword>
<protein>
    <submittedName>
        <fullName evidence="3">Uncharacterized protein</fullName>
    </submittedName>
</protein>